<comment type="similarity">
    <text evidence="1">Belongs to the AB hydrolase superfamily.</text>
</comment>
<protein>
    <submittedName>
        <fullName evidence="3">Hydrolase</fullName>
    </submittedName>
</protein>
<sequence length="228" mass="24118">MMAEEISLPADGEATTGDLVLPESARSVVLFAHGSGSSRHSPRNRAVAEVFQAAGLATVLMDLLTPQEERVDEVTAEHRFDIGLLGHRLATALEWLRIHPPTAELPVGLFGASTGAAAALVAAAERPDRVHCVVSRGGRPDLAGDALPRVRAPVLLIVGGEDTGVLRLNRAAAARLAAPHRVQVVPGATHLFEEPGTLAQAADAAREWFLHPGTGRERTDQEQDQGQD</sequence>
<evidence type="ECO:0000313" key="3">
    <source>
        <dbReference type="EMBL" id="OEV02661.1"/>
    </source>
</evidence>
<name>A0A1E7KFG1_9ACTN</name>
<proteinExistence type="inferred from homology"/>
<evidence type="ECO:0000256" key="1">
    <source>
        <dbReference type="ARBA" id="ARBA00008645"/>
    </source>
</evidence>
<reference evidence="3 4" key="1">
    <citation type="journal article" date="2016" name="Front. Microbiol.">
        <title>Comparative Genomics Analysis of Streptomyces Species Reveals Their Adaptation to the Marine Environment and Their Diversity at the Genomic Level.</title>
        <authorList>
            <person name="Tian X."/>
            <person name="Zhang Z."/>
            <person name="Yang T."/>
            <person name="Chen M."/>
            <person name="Li J."/>
            <person name="Chen F."/>
            <person name="Yang J."/>
            <person name="Li W."/>
            <person name="Zhang B."/>
            <person name="Zhang Z."/>
            <person name="Wu J."/>
            <person name="Zhang C."/>
            <person name="Long L."/>
            <person name="Xiao J."/>
        </authorList>
    </citation>
    <scope>NUCLEOTIDE SEQUENCE [LARGE SCALE GENOMIC DNA]</scope>
    <source>
        <strain evidence="3 4">SCSIO 02100</strain>
    </source>
</reference>
<dbReference type="AlphaFoldDB" id="A0A1E7KFG1"/>
<evidence type="ECO:0000313" key="4">
    <source>
        <dbReference type="Proteomes" id="UP000176101"/>
    </source>
</evidence>
<keyword evidence="3" id="KW-0378">Hydrolase</keyword>
<accession>A0A1E7KFG1</accession>
<dbReference type="PATRIC" id="fig|1075402.3.peg.1752"/>
<dbReference type="PANTHER" id="PTHR22946">
    <property type="entry name" value="DIENELACTONE HYDROLASE DOMAIN-CONTAINING PROTEIN-RELATED"/>
    <property type="match status" value="1"/>
</dbReference>
<keyword evidence="4" id="KW-1185">Reference proteome</keyword>
<organism evidence="3 4">
    <name type="scientific">Streptomyces oceani</name>
    <dbReference type="NCBI Taxonomy" id="1075402"/>
    <lineage>
        <taxon>Bacteria</taxon>
        <taxon>Bacillati</taxon>
        <taxon>Actinomycetota</taxon>
        <taxon>Actinomycetes</taxon>
        <taxon>Kitasatosporales</taxon>
        <taxon>Streptomycetaceae</taxon>
        <taxon>Streptomyces</taxon>
    </lineage>
</organism>
<dbReference type="GO" id="GO:0016787">
    <property type="term" value="F:hydrolase activity"/>
    <property type="evidence" value="ECO:0007669"/>
    <property type="project" value="UniProtKB-KW"/>
</dbReference>
<dbReference type="SUPFAM" id="SSF53474">
    <property type="entry name" value="alpha/beta-Hydrolases"/>
    <property type="match status" value="1"/>
</dbReference>
<feature type="domain" description="Dienelactone hydrolase" evidence="2">
    <location>
        <begin position="84"/>
        <end position="207"/>
    </location>
</feature>
<dbReference type="STRING" id="1075402.AN216_14265"/>
<dbReference type="Gene3D" id="3.40.50.1820">
    <property type="entry name" value="alpha/beta hydrolase"/>
    <property type="match status" value="1"/>
</dbReference>
<dbReference type="InterPro" id="IPR029058">
    <property type="entry name" value="AB_hydrolase_fold"/>
</dbReference>
<comment type="caution">
    <text evidence="3">The sequence shown here is derived from an EMBL/GenBank/DDBJ whole genome shotgun (WGS) entry which is preliminary data.</text>
</comment>
<dbReference type="Proteomes" id="UP000176101">
    <property type="component" value="Unassembled WGS sequence"/>
</dbReference>
<dbReference type="InterPro" id="IPR002925">
    <property type="entry name" value="Dienelactn_hydro"/>
</dbReference>
<dbReference type="EMBL" id="LJGU01000127">
    <property type="protein sequence ID" value="OEV02661.1"/>
    <property type="molecule type" value="Genomic_DNA"/>
</dbReference>
<dbReference type="Pfam" id="PF01738">
    <property type="entry name" value="DLH"/>
    <property type="match status" value="1"/>
</dbReference>
<gene>
    <name evidence="3" type="ORF">AN216_14265</name>
</gene>
<evidence type="ECO:0000259" key="2">
    <source>
        <dbReference type="Pfam" id="PF01738"/>
    </source>
</evidence>
<dbReference type="InterPro" id="IPR050261">
    <property type="entry name" value="FrsA_esterase"/>
</dbReference>